<proteinExistence type="predicted"/>
<dbReference type="EMBL" id="FZQP02000002">
    <property type="protein sequence ID" value="VVC86167.1"/>
    <property type="molecule type" value="Genomic_DNA"/>
</dbReference>
<evidence type="ECO:0000313" key="1">
    <source>
        <dbReference type="EMBL" id="VVC86167.1"/>
    </source>
</evidence>
<accession>A0A5E4PMG3</accession>
<dbReference type="Proteomes" id="UP000324832">
    <property type="component" value="Unassembled WGS sequence"/>
</dbReference>
<name>A0A5E4PMG3_9NEOP</name>
<keyword evidence="2" id="KW-1185">Reference proteome</keyword>
<sequence length="148" mass="16256">MSMSLGCFLSHSSSALDLKNRTVAIIATTESTTSSYPPRHLHEPLGKVHFPSPLHRYTGFESPTAISAFSTQVPLACSMTVTSLPVGVAGNRAKLIVTSGQVIFCSSRNEDRLFNDPEIGFIEILSDKRWINCEKTTFYFIPMVLGDN</sequence>
<evidence type="ECO:0000313" key="2">
    <source>
        <dbReference type="Proteomes" id="UP000324832"/>
    </source>
</evidence>
<dbReference type="AlphaFoldDB" id="A0A5E4PMG3"/>
<gene>
    <name evidence="1" type="ORF">LSINAPIS_LOCUS40</name>
</gene>
<reference evidence="1 2" key="1">
    <citation type="submission" date="2017-07" db="EMBL/GenBank/DDBJ databases">
        <authorList>
            <person name="Talla V."/>
            <person name="Backstrom N."/>
        </authorList>
    </citation>
    <scope>NUCLEOTIDE SEQUENCE [LARGE SCALE GENOMIC DNA]</scope>
</reference>
<protein>
    <submittedName>
        <fullName evidence="1">Uncharacterized protein</fullName>
    </submittedName>
</protein>
<organism evidence="1 2">
    <name type="scientific">Leptidea sinapis</name>
    <dbReference type="NCBI Taxonomy" id="189913"/>
    <lineage>
        <taxon>Eukaryota</taxon>
        <taxon>Metazoa</taxon>
        <taxon>Ecdysozoa</taxon>
        <taxon>Arthropoda</taxon>
        <taxon>Hexapoda</taxon>
        <taxon>Insecta</taxon>
        <taxon>Pterygota</taxon>
        <taxon>Neoptera</taxon>
        <taxon>Endopterygota</taxon>
        <taxon>Lepidoptera</taxon>
        <taxon>Glossata</taxon>
        <taxon>Ditrysia</taxon>
        <taxon>Papilionoidea</taxon>
        <taxon>Pieridae</taxon>
        <taxon>Dismorphiinae</taxon>
        <taxon>Leptidea</taxon>
    </lineage>
</organism>